<keyword evidence="3" id="KW-1185">Reference proteome</keyword>
<dbReference type="Proteomes" id="UP001344906">
    <property type="component" value="Unassembled WGS sequence"/>
</dbReference>
<evidence type="ECO:0000259" key="1">
    <source>
        <dbReference type="Pfam" id="PF05598"/>
    </source>
</evidence>
<proteinExistence type="predicted"/>
<dbReference type="Pfam" id="PF05598">
    <property type="entry name" value="DUF772"/>
    <property type="match status" value="1"/>
</dbReference>
<dbReference type="RefSeq" id="WP_338246692.1">
    <property type="nucleotide sequence ID" value="NZ_BSRI01000001.1"/>
</dbReference>
<dbReference type="EMBL" id="BSRI01000001">
    <property type="protein sequence ID" value="GLV53231.1"/>
    <property type="molecule type" value="Genomic_DNA"/>
</dbReference>
<dbReference type="InterPro" id="IPR008490">
    <property type="entry name" value="Transposase_InsH_N"/>
</dbReference>
<gene>
    <name evidence="2" type="ORF">KDH_00860</name>
</gene>
<evidence type="ECO:0000313" key="3">
    <source>
        <dbReference type="Proteomes" id="UP001344906"/>
    </source>
</evidence>
<reference evidence="2 3" key="1">
    <citation type="submission" date="2023-02" db="EMBL/GenBank/DDBJ databases">
        <title>Dictyobacter halimunensis sp. nov., a new member of the class Ktedonobacteria from forest soil in a geothermal area.</title>
        <authorList>
            <person name="Rachmania M.K."/>
            <person name="Ningsih F."/>
            <person name="Sakai Y."/>
            <person name="Yabe S."/>
            <person name="Yokota A."/>
            <person name="Sjamsuridzal W."/>
        </authorList>
    </citation>
    <scope>NUCLEOTIDE SEQUENCE [LARGE SCALE GENOMIC DNA]</scope>
    <source>
        <strain evidence="2 3">S3.2.2.5</strain>
    </source>
</reference>
<feature type="domain" description="Transposase InsH N-terminal" evidence="1">
    <location>
        <begin position="16"/>
        <end position="71"/>
    </location>
</feature>
<sequence>MMGTKERSFAPLTHISLEELVPQNHFYRSLEQKLDLSFVRKFVQETYAGLGRPSIDPVVFFKLQLVMFFEGDSI</sequence>
<name>A0ABQ6FLA5_9CHLR</name>
<evidence type="ECO:0000313" key="2">
    <source>
        <dbReference type="EMBL" id="GLV53231.1"/>
    </source>
</evidence>
<accession>A0ABQ6FLA5</accession>
<comment type="caution">
    <text evidence="2">The sequence shown here is derived from an EMBL/GenBank/DDBJ whole genome shotgun (WGS) entry which is preliminary data.</text>
</comment>
<protein>
    <recommendedName>
        <fullName evidence="1">Transposase InsH N-terminal domain-containing protein</fullName>
    </recommendedName>
</protein>
<organism evidence="2 3">
    <name type="scientific">Dictyobacter halimunensis</name>
    <dbReference type="NCBI Taxonomy" id="3026934"/>
    <lineage>
        <taxon>Bacteria</taxon>
        <taxon>Bacillati</taxon>
        <taxon>Chloroflexota</taxon>
        <taxon>Ktedonobacteria</taxon>
        <taxon>Ktedonobacterales</taxon>
        <taxon>Dictyobacteraceae</taxon>
        <taxon>Dictyobacter</taxon>
    </lineage>
</organism>